<dbReference type="Pfam" id="PF02826">
    <property type="entry name" value="2-Hacid_dh_C"/>
    <property type="match status" value="1"/>
</dbReference>
<feature type="domain" description="D-isomer specific 2-hydroxyacid dehydrogenase NAD-binding" evidence="6">
    <location>
        <begin position="109"/>
        <end position="290"/>
    </location>
</feature>
<dbReference type="PROSITE" id="PS00671">
    <property type="entry name" value="D_2_HYDROXYACID_DH_3"/>
    <property type="match status" value="1"/>
</dbReference>
<dbReference type="Gene3D" id="3.40.50.720">
    <property type="entry name" value="NAD(P)-binding Rossmann-like Domain"/>
    <property type="match status" value="2"/>
</dbReference>
<keyword evidence="8" id="KW-1185">Reference proteome</keyword>
<accession>A0A6F8ZEW6</accession>
<reference evidence="7 8" key="1">
    <citation type="submission" date="2020-02" db="EMBL/GenBank/DDBJ databases">
        <authorList>
            <person name="Hogendoorn C."/>
        </authorList>
    </citation>
    <scope>NUCLEOTIDE SEQUENCE [LARGE SCALE GENOMIC DNA]</scope>
    <source>
        <strain evidence="7">R501</strain>
    </source>
</reference>
<dbReference type="InterPro" id="IPR036291">
    <property type="entry name" value="NAD(P)-bd_dom_sf"/>
</dbReference>
<protein>
    <submittedName>
        <fullName evidence="7">Putative Glyoxylate reductase</fullName>
        <ecNumber evidence="7">1.1.1.26</ecNumber>
    </submittedName>
</protein>
<keyword evidence="2 4" id="KW-0560">Oxidoreductase</keyword>
<evidence type="ECO:0000256" key="1">
    <source>
        <dbReference type="ARBA" id="ARBA00005854"/>
    </source>
</evidence>
<dbReference type="Pfam" id="PF00389">
    <property type="entry name" value="2-Hacid_dh"/>
    <property type="match status" value="1"/>
</dbReference>
<evidence type="ECO:0000313" key="8">
    <source>
        <dbReference type="Proteomes" id="UP000503399"/>
    </source>
</evidence>
<dbReference type="InterPro" id="IPR029753">
    <property type="entry name" value="D-isomer_DH_CS"/>
</dbReference>
<proteinExistence type="inferred from homology"/>
<sequence length="326" mass="35182">MAPVVLSFLSSGWVDRLGLEDPDDLEVLHWSRPEPVPPALAAAADAFLVGRTPVGAALLEKAPRLRFVQTVGSGHEQVDLAAALARGVTVAHNPGHNAQAVAEHLILSALYLLRRMGEAHHAVLEGRFQERETLVGPGLRDLSGLQWGIVGLGHIGRALAGLAAPFGVRLLYYQRHRDLAAEARLGLRYLPLTELLAQADVVSVALPSTPETRGLFDDRLFVRMRSGAVFLNVGRGDVVDSAALRRALINGPLYGAALDVFDQEPPDPGHPLLTLPPEVRRRVLYSPHIAGVTAQAYRAMVEAAWANIRRFFQGLPVLNVLSAADL</sequence>
<gene>
    <name evidence="7" type="ORF">R50_0496</name>
</gene>
<dbReference type="GO" id="GO:0047964">
    <property type="term" value="F:glyoxylate reductase (NADH) activity"/>
    <property type="evidence" value="ECO:0007669"/>
    <property type="project" value="UniProtKB-EC"/>
</dbReference>
<comment type="similarity">
    <text evidence="1 4">Belongs to the D-isomer specific 2-hydroxyacid dehydrogenase family.</text>
</comment>
<dbReference type="InterPro" id="IPR006139">
    <property type="entry name" value="D-isomer_2_OHA_DH_cat_dom"/>
</dbReference>
<evidence type="ECO:0000313" key="7">
    <source>
        <dbReference type="EMBL" id="CAB1128002.1"/>
    </source>
</evidence>
<evidence type="ECO:0000256" key="3">
    <source>
        <dbReference type="ARBA" id="ARBA00023027"/>
    </source>
</evidence>
<organism evidence="7 8">
    <name type="scientific">Candidatus Hydrogenisulfobacillus filiaventi</name>
    <dbReference type="NCBI Taxonomy" id="2707344"/>
    <lineage>
        <taxon>Bacteria</taxon>
        <taxon>Bacillati</taxon>
        <taxon>Bacillota</taxon>
        <taxon>Clostridia</taxon>
        <taxon>Eubacteriales</taxon>
        <taxon>Clostridiales Family XVII. Incertae Sedis</taxon>
        <taxon>Candidatus Hydrogenisulfobacillus</taxon>
    </lineage>
</organism>
<dbReference type="PANTHER" id="PTHR43761">
    <property type="entry name" value="D-ISOMER SPECIFIC 2-HYDROXYACID DEHYDROGENASE FAMILY PROTEIN (AFU_ORTHOLOGUE AFUA_1G13630)"/>
    <property type="match status" value="1"/>
</dbReference>
<feature type="domain" description="D-isomer specific 2-hydroxyacid dehydrogenase catalytic" evidence="5">
    <location>
        <begin position="41"/>
        <end position="321"/>
    </location>
</feature>
<keyword evidence="3" id="KW-0520">NAD</keyword>
<dbReference type="KEGG" id="hfv:R50_0496"/>
<dbReference type="PANTHER" id="PTHR43761:SF1">
    <property type="entry name" value="D-ISOMER SPECIFIC 2-HYDROXYACID DEHYDROGENASE CATALYTIC DOMAIN-CONTAINING PROTEIN-RELATED"/>
    <property type="match status" value="1"/>
</dbReference>
<dbReference type="Proteomes" id="UP000503399">
    <property type="component" value="Chromosome"/>
</dbReference>
<dbReference type="AlphaFoldDB" id="A0A6F8ZEW6"/>
<dbReference type="InterPro" id="IPR050418">
    <property type="entry name" value="D-iso_2-hydroxyacid_DH_PdxB"/>
</dbReference>
<dbReference type="EMBL" id="LR778114">
    <property type="protein sequence ID" value="CAB1128002.1"/>
    <property type="molecule type" value="Genomic_DNA"/>
</dbReference>
<name>A0A6F8ZEW6_9FIRM</name>
<dbReference type="SUPFAM" id="SSF52283">
    <property type="entry name" value="Formate/glycerate dehydrogenase catalytic domain-like"/>
    <property type="match status" value="1"/>
</dbReference>
<evidence type="ECO:0000256" key="2">
    <source>
        <dbReference type="ARBA" id="ARBA00023002"/>
    </source>
</evidence>
<dbReference type="SUPFAM" id="SSF51735">
    <property type="entry name" value="NAD(P)-binding Rossmann-fold domains"/>
    <property type="match status" value="1"/>
</dbReference>
<evidence type="ECO:0000259" key="6">
    <source>
        <dbReference type="Pfam" id="PF02826"/>
    </source>
</evidence>
<evidence type="ECO:0000256" key="4">
    <source>
        <dbReference type="RuleBase" id="RU003719"/>
    </source>
</evidence>
<dbReference type="EC" id="1.1.1.26" evidence="7"/>
<dbReference type="GO" id="GO:0051287">
    <property type="term" value="F:NAD binding"/>
    <property type="evidence" value="ECO:0007669"/>
    <property type="project" value="InterPro"/>
</dbReference>
<evidence type="ECO:0000259" key="5">
    <source>
        <dbReference type="Pfam" id="PF00389"/>
    </source>
</evidence>
<dbReference type="InterPro" id="IPR006140">
    <property type="entry name" value="D-isomer_DH_NAD-bd"/>
</dbReference>